<dbReference type="Gramene" id="FCD_00016053-RA">
    <property type="protein sequence ID" value="FCD_00016053-RA:cds"/>
    <property type="gene ID" value="FCD_00016053"/>
</dbReference>
<proteinExistence type="predicted"/>
<reference evidence="1" key="1">
    <citation type="submission" date="2023-07" db="EMBL/GenBank/DDBJ databases">
        <title>draft genome sequence of fig (Ficus carica).</title>
        <authorList>
            <person name="Takahashi T."/>
            <person name="Nishimura K."/>
        </authorList>
    </citation>
    <scope>NUCLEOTIDE SEQUENCE</scope>
</reference>
<organism evidence="1 2">
    <name type="scientific">Ficus carica</name>
    <name type="common">Common fig</name>
    <dbReference type="NCBI Taxonomy" id="3494"/>
    <lineage>
        <taxon>Eukaryota</taxon>
        <taxon>Viridiplantae</taxon>
        <taxon>Streptophyta</taxon>
        <taxon>Embryophyta</taxon>
        <taxon>Tracheophyta</taxon>
        <taxon>Spermatophyta</taxon>
        <taxon>Magnoliopsida</taxon>
        <taxon>eudicotyledons</taxon>
        <taxon>Gunneridae</taxon>
        <taxon>Pentapetalae</taxon>
        <taxon>rosids</taxon>
        <taxon>fabids</taxon>
        <taxon>Rosales</taxon>
        <taxon>Moraceae</taxon>
        <taxon>Ficeae</taxon>
        <taxon>Ficus</taxon>
    </lineage>
</organism>
<dbReference type="AlphaFoldDB" id="A0AA87YQ88"/>
<dbReference type="Proteomes" id="UP001187192">
    <property type="component" value="Unassembled WGS sequence"/>
</dbReference>
<evidence type="ECO:0000313" key="2">
    <source>
        <dbReference type="Proteomes" id="UP001187192"/>
    </source>
</evidence>
<accession>A0AA87YQ88</accession>
<keyword evidence="2" id="KW-1185">Reference proteome</keyword>
<comment type="caution">
    <text evidence="1">The sequence shown here is derived from an EMBL/GenBank/DDBJ whole genome shotgun (WGS) entry which is preliminary data.</text>
</comment>
<name>A0AA87YQ88_FICCA</name>
<gene>
    <name evidence="1" type="ORF">TIFTF001_043041</name>
</gene>
<sequence length="83" mass="8841">MSKLEESCASLDLGGSPQIQFWIPSLLSNPVATYRVVASAIDKRCLSLSLGIFVLSSASTLKIGLDVAMNSGCSGYCFTHFHV</sequence>
<evidence type="ECO:0000313" key="1">
    <source>
        <dbReference type="EMBL" id="GMN20238.1"/>
    </source>
</evidence>
<protein>
    <submittedName>
        <fullName evidence="1">Uncharacterized protein</fullName>
    </submittedName>
</protein>
<dbReference type="EMBL" id="BTGU01002597">
    <property type="protein sequence ID" value="GMN20238.1"/>
    <property type="molecule type" value="Genomic_DNA"/>
</dbReference>